<name>A0A267GUW3_9PLAT</name>
<feature type="compositionally biased region" description="Low complexity" evidence="1">
    <location>
        <begin position="1"/>
        <end position="13"/>
    </location>
</feature>
<feature type="region of interest" description="Disordered" evidence="1">
    <location>
        <begin position="64"/>
        <end position="110"/>
    </location>
</feature>
<reference evidence="2 3" key="1">
    <citation type="submission" date="2017-06" db="EMBL/GenBank/DDBJ databases">
        <title>A platform for efficient transgenesis in Macrostomum lignano, a flatworm model organism for stem cell research.</title>
        <authorList>
            <person name="Berezikov E."/>
        </authorList>
    </citation>
    <scope>NUCLEOTIDE SEQUENCE [LARGE SCALE GENOMIC DNA]</scope>
    <source>
        <strain evidence="2">DV1</strain>
        <tissue evidence="2">Whole organism</tissue>
    </source>
</reference>
<dbReference type="AlphaFoldDB" id="A0A267GUW3"/>
<dbReference type="EMBL" id="NIVC01000137">
    <property type="protein sequence ID" value="PAA89821.1"/>
    <property type="molecule type" value="Genomic_DNA"/>
</dbReference>
<evidence type="ECO:0000256" key="1">
    <source>
        <dbReference type="SAM" id="MobiDB-lite"/>
    </source>
</evidence>
<evidence type="ECO:0000313" key="2">
    <source>
        <dbReference type="EMBL" id="PAA89821.1"/>
    </source>
</evidence>
<comment type="caution">
    <text evidence="2">The sequence shown here is derived from an EMBL/GenBank/DDBJ whole genome shotgun (WGS) entry which is preliminary data.</text>
</comment>
<proteinExistence type="predicted"/>
<accession>A0A267GUW3</accession>
<feature type="compositionally biased region" description="Polar residues" evidence="1">
    <location>
        <begin position="78"/>
        <end position="110"/>
    </location>
</feature>
<dbReference type="Proteomes" id="UP000215902">
    <property type="component" value="Unassembled WGS sequence"/>
</dbReference>
<organism evidence="2 3">
    <name type="scientific">Macrostomum lignano</name>
    <dbReference type="NCBI Taxonomy" id="282301"/>
    <lineage>
        <taxon>Eukaryota</taxon>
        <taxon>Metazoa</taxon>
        <taxon>Spiralia</taxon>
        <taxon>Lophotrochozoa</taxon>
        <taxon>Platyhelminthes</taxon>
        <taxon>Rhabditophora</taxon>
        <taxon>Macrostomorpha</taxon>
        <taxon>Macrostomida</taxon>
        <taxon>Macrostomidae</taxon>
        <taxon>Macrostomum</taxon>
    </lineage>
</organism>
<feature type="non-terminal residue" evidence="2">
    <location>
        <position position="1"/>
    </location>
</feature>
<feature type="compositionally biased region" description="Polar residues" evidence="1">
    <location>
        <begin position="14"/>
        <end position="30"/>
    </location>
</feature>
<protein>
    <submittedName>
        <fullName evidence="2">Uncharacterized protein</fullName>
    </submittedName>
</protein>
<gene>
    <name evidence="2" type="ORF">BOX15_Mlig016178g1</name>
</gene>
<sequence length="110" mass="11978">LLACSNRNSNRSSPFFTNKMSATIGDQQDSSSNFFYDEAAIDRDLAALASFGLDRDRRIKELLAANTNRHQNNDDKMNTTTDAKPDSSSMAEANSPVNQQQSDEAPSGSA</sequence>
<evidence type="ECO:0000313" key="3">
    <source>
        <dbReference type="Proteomes" id="UP000215902"/>
    </source>
</evidence>
<keyword evidence="3" id="KW-1185">Reference proteome</keyword>
<feature type="region of interest" description="Disordered" evidence="1">
    <location>
        <begin position="1"/>
        <end position="30"/>
    </location>
</feature>